<dbReference type="EMBL" id="CP045921">
    <property type="protein sequence ID" value="QHN43221.1"/>
    <property type="molecule type" value="Genomic_DNA"/>
</dbReference>
<dbReference type="InterPro" id="IPR000835">
    <property type="entry name" value="HTH_MarR-typ"/>
</dbReference>
<proteinExistence type="predicted"/>
<protein>
    <recommendedName>
        <fullName evidence="1">HTH marR-type domain-containing protein</fullName>
    </recommendedName>
</protein>
<gene>
    <name evidence="2" type="ORF">GII36_05225</name>
</gene>
<name>A0A857MQ81_9BACT</name>
<dbReference type="SMART" id="SM00347">
    <property type="entry name" value="HTH_MARR"/>
    <property type="match status" value="1"/>
</dbReference>
<accession>A0A857MQ81</accession>
<dbReference type="KEGG" id="mama:GII36_05225"/>
<dbReference type="RefSeq" id="WP_260763186.1">
    <property type="nucleotide sequence ID" value="NZ_CP045921.1"/>
</dbReference>
<dbReference type="PROSITE" id="PS50995">
    <property type="entry name" value="HTH_MARR_2"/>
    <property type="match status" value="1"/>
</dbReference>
<dbReference type="InterPro" id="IPR036390">
    <property type="entry name" value="WH_DNA-bd_sf"/>
</dbReference>
<dbReference type="SUPFAM" id="SSF46785">
    <property type="entry name" value="Winged helix' DNA-binding domain"/>
    <property type="match status" value="1"/>
</dbReference>
<dbReference type="InterPro" id="IPR036388">
    <property type="entry name" value="WH-like_DNA-bd_sf"/>
</dbReference>
<evidence type="ECO:0000313" key="3">
    <source>
        <dbReference type="Proteomes" id="UP001059824"/>
    </source>
</evidence>
<sequence>MNEDISQITTYESGIMQSAAHRILGRIESEYLAQYNLTSMQWFAVGIVRDAGERGIGLSDLMRTLDTTMPYITTLVATLEAKGILHKISDTSDSRVKLAVLNPKYRKTVDKIELGLRDELRLKLYREDHITREELSSYIAVLYKIVQASKL</sequence>
<dbReference type="Proteomes" id="UP001059824">
    <property type="component" value="Chromosome"/>
</dbReference>
<reference evidence="2" key="1">
    <citation type="journal article" date="2021" name="Nat. Microbiol.">
        <title>Cocultivation of an ultrasmall environmental parasitic bacterium with lytic ability against bacteria associated with wastewater foams.</title>
        <authorList>
            <person name="Batinovic S."/>
            <person name="Rose J.J.A."/>
            <person name="Ratcliffe J."/>
            <person name="Seviour R.J."/>
            <person name="Petrovski S."/>
        </authorList>
    </citation>
    <scope>NUCLEOTIDE SEQUENCE</scope>
    <source>
        <strain evidence="2">JR1</strain>
    </source>
</reference>
<keyword evidence="3" id="KW-1185">Reference proteome</keyword>
<evidence type="ECO:0000259" key="1">
    <source>
        <dbReference type="PROSITE" id="PS50995"/>
    </source>
</evidence>
<organism evidence="2 3">
    <name type="scientific">Candidatus Mycosynbacter amalyticus</name>
    <dbReference type="NCBI Taxonomy" id="2665156"/>
    <lineage>
        <taxon>Bacteria</taxon>
        <taxon>Candidatus Saccharimonadota</taxon>
        <taxon>Candidatus Saccharimonadota incertae sedis</taxon>
        <taxon>Candidatus Mycosynbacter</taxon>
    </lineage>
</organism>
<evidence type="ECO:0000313" key="2">
    <source>
        <dbReference type="EMBL" id="QHN43221.1"/>
    </source>
</evidence>
<feature type="domain" description="HTH marR-type" evidence="1">
    <location>
        <begin position="1"/>
        <end position="147"/>
    </location>
</feature>
<dbReference type="GO" id="GO:0003700">
    <property type="term" value="F:DNA-binding transcription factor activity"/>
    <property type="evidence" value="ECO:0007669"/>
    <property type="project" value="InterPro"/>
</dbReference>
<dbReference type="AlphaFoldDB" id="A0A857MQ81"/>
<dbReference type="Gene3D" id="1.10.10.10">
    <property type="entry name" value="Winged helix-like DNA-binding domain superfamily/Winged helix DNA-binding domain"/>
    <property type="match status" value="1"/>
</dbReference>